<accession>A0ABC8M213</accession>
<name>A0ABC8M213_ERUVS</name>
<dbReference type="AlphaFoldDB" id="A0ABC8M213"/>
<proteinExistence type="predicted"/>
<comment type="caution">
    <text evidence="1">The sequence shown here is derived from an EMBL/GenBank/DDBJ whole genome shotgun (WGS) entry which is preliminary data.</text>
</comment>
<evidence type="ECO:0000313" key="1">
    <source>
        <dbReference type="EMBL" id="CAH8389627.1"/>
    </source>
</evidence>
<keyword evidence="2" id="KW-1185">Reference proteome</keyword>
<organism evidence="1 2">
    <name type="scientific">Eruca vesicaria subsp. sativa</name>
    <name type="common">Garden rocket</name>
    <name type="synonym">Eruca sativa</name>
    <dbReference type="NCBI Taxonomy" id="29727"/>
    <lineage>
        <taxon>Eukaryota</taxon>
        <taxon>Viridiplantae</taxon>
        <taxon>Streptophyta</taxon>
        <taxon>Embryophyta</taxon>
        <taxon>Tracheophyta</taxon>
        <taxon>Spermatophyta</taxon>
        <taxon>Magnoliopsida</taxon>
        <taxon>eudicotyledons</taxon>
        <taxon>Gunneridae</taxon>
        <taxon>Pentapetalae</taxon>
        <taxon>rosids</taxon>
        <taxon>malvids</taxon>
        <taxon>Brassicales</taxon>
        <taxon>Brassicaceae</taxon>
        <taxon>Brassiceae</taxon>
        <taxon>Eruca</taxon>
    </lineage>
</organism>
<dbReference type="Proteomes" id="UP001642260">
    <property type="component" value="Unassembled WGS sequence"/>
</dbReference>
<evidence type="ECO:0000313" key="2">
    <source>
        <dbReference type="Proteomes" id="UP001642260"/>
    </source>
</evidence>
<protein>
    <submittedName>
        <fullName evidence="1">Uncharacterized protein</fullName>
    </submittedName>
</protein>
<sequence>MLPNAFVGKADSLSIPHIVFGLRTKKNKVEKSTADAGVDVGRKTGNFVRLYLCTIDRQRKRERELSSNKASSLAAIGAMIETDAIPVVEKYHKKKERAIKRKMKQEMVARFNISRPLRLTRSCRNRQLATYTFGKVIVVV</sequence>
<dbReference type="EMBL" id="CAKOAT010847376">
    <property type="protein sequence ID" value="CAH8389627.1"/>
    <property type="molecule type" value="Genomic_DNA"/>
</dbReference>
<reference evidence="1 2" key="1">
    <citation type="submission" date="2022-03" db="EMBL/GenBank/DDBJ databases">
        <authorList>
            <person name="Macdonald S."/>
            <person name="Ahmed S."/>
            <person name="Newling K."/>
        </authorList>
    </citation>
    <scope>NUCLEOTIDE SEQUENCE [LARGE SCALE GENOMIC DNA]</scope>
</reference>
<gene>
    <name evidence="1" type="ORF">ERUC_LOCUS42110</name>
</gene>